<feature type="compositionally biased region" description="Basic residues" evidence="1">
    <location>
        <begin position="99"/>
        <end position="108"/>
    </location>
</feature>
<accession>A0A199ULG3</accession>
<feature type="region of interest" description="Disordered" evidence="1">
    <location>
        <begin position="1"/>
        <end position="27"/>
    </location>
</feature>
<protein>
    <submittedName>
        <fullName evidence="2">Uncharacterized protein</fullName>
    </submittedName>
</protein>
<dbReference type="Proteomes" id="UP000092600">
    <property type="component" value="Unassembled WGS sequence"/>
</dbReference>
<proteinExistence type="predicted"/>
<dbReference type="EMBL" id="LSRQ01006821">
    <property type="protein sequence ID" value="OAY65573.1"/>
    <property type="molecule type" value="Genomic_DNA"/>
</dbReference>
<feature type="compositionally biased region" description="Basic and acidic residues" evidence="1">
    <location>
        <begin position="9"/>
        <end position="18"/>
    </location>
</feature>
<dbReference type="STRING" id="4615.A0A199ULG3"/>
<evidence type="ECO:0000256" key="1">
    <source>
        <dbReference type="SAM" id="MobiDB-lite"/>
    </source>
</evidence>
<dbReference type="PANTHER" id="PTHR31371">
    <property type="entry name" value="BNAC09G50660D PROTEIN"/>
    <property type="match status" value="1"/>
</dbReference>
<sequence length="108" mass="12370">MAHATVRWQGERSVEQRRTTTASASASASAVLVLQTLHLAHREKVEAAIAELLVGINYLWRFEREMNNRALLLLQVQAVHLKFQHHNPSSVDNIDNNNNHHHHEKIKN</sequence>
<name>A0A199ULG3_ANACO</name>
<dbReference type="PANTHER" id="PTHR31371:SF14">
    <property type="entry name" value="SIMILARITY TO UNKNOWN PROTEIN"/>
    <property type="match status" value="1"/>
</dbReference>
<reference evidence="2 3" key="1">
    <citation type="journal article" date="2016" name="DNA Res.">
        <title>The draft genome of MD-2 pineapple using hybrid error correction of long reads.</title>
        <authorList>
            <person name="Redwan R.M."/>
            <person name="Saidin A."/>
            <person name="Kumar S.V."/>
        </authorList>
    </citation>
    <scope>NUCLEOTIDE SEQUENCE [LARGE SCALE GENOMIC DNA]</scope>
    <source>
        <strain evidence="3">cv. MD2</strain>
        <tissue evidence="2">Leaf</tissue>
    </source>
</reference>
<evidence type="ECO:0000313" key="3">
    <source>
        <dbReference type="Proteomes" id="UP000092600"/>
    </source>
</evidence>
<comment type="caution">
    <text evidence="2">The sequence shown here is derived from an EMBL/GenBank/DDBJ whole genome shotgun (WGS) entry which is preliminary data.</text>
</comment>
<organism evidence="2 3">
    <name type="scientific">Ananas comosus</name>
    <name type="common">Pineapple</name>
    <name type="synonym">Ananas ananas</name>
    <dbReference type="NCBI Taxonomy" id="4615"/>
    <lineage>
        <taxon>Eukaryota</taxon>
        <taxon>Viridiplantae</taxon>
        <taxon>Streptophyta</taxon>
        <taxon>Embryophyta</taxon>
        <taxon>Tracheophyta</taxon>
        <taxon>Spermatophyta</taxon>
        <taxon>Magnoliopsida</taxon>
        <taxon>Liliopsida</taxon>
        <taxon>Poales</taxon>
        <taxon>Bromeliaceae</taxon>
        <taxon>Bromelioideae</taxon>
        <taxon>Ananas</taxon>
    </lineage>
</organism>
<evidence type="ECO:0000313" key="2">
    <source>
        <dbReference type="EMBL" id="OAY65573.1"/>
    </source>
</evidence>
<dbReference type="AlphaFoldDB" id="A0A199ULG3"/>
<gene>
    <name evidence="2" type="ORF">ACMD2_25015</name>
</gene>
<feature type="region of interest" description="Disordered" evidence="1">
    <location>
        <begin position="87"/>
        <end position="108"/>
    </location>
</feature>